<keyword evidence="2" id="KW-1185">Reference proteome</keyword>
<name>A0ACC5QYZ7_9HYPH</name>
<dbReference type="Proteomes" id="UP000616151">
    <property type="component" value="Unassembled WGS sequence"/>
</dbReference>
<organism evidence="1 2">
    <name type="scientific">Taklimakanibacter albus</name>
    <dbReference type="NCBI Taxonomy" id="2800327"/>
    <lineage>
        <taxon>Bacteria</taxon>
        <taxon>Pseudomonadati</taxon>
        <taxon>Pseudomonadota</taxon>
        <taxon>Alphaproteobacteria</taxon>
        <taxon>Hyphomicrobiales</taxon>
        <taxon>Aestuariivirgaceae</taxon>
        <taxon>Taklimakanibacter</taxon>
    </lineage>
</organism>
<evidence type="ECO:0000313" key="2">
    <source>
        <dbReference type="Proteomes" id="UP000616151"/>
    </source>
</evidence>
<evidence type="ECO:0000313" key="1">
    <source>
        <dbReference type="EMBL" id="MBK1865615.1"/>
    </source>
</evidence>
<comment type="caution">
    <text evidence="1">The sequence shown here is derived from an EMBL/GenBank/DDBJ whole genome shotgun (WGS) entry which is preliminary data.</text>
</comment>
<sequence length="757" mass="86187">MVRALKVFVSYSRHGDEAKKVRALVDWLTNVSGSKINFIVDSELRSDDDVFKFERSISSYSAVLVLGTREYKRKVLSGNFGVTRELQAIVARRSESGLRVLTAIMEATHSEVFPDVLAGPIAKDFVGLGYDRNTGLIPDHMRTMFHGAASTLVEDLLEPTVQPLDDELTEDEIRRKLFFEQKHEQTVLPPEIFNKIFVKTLAYTAAVETGAYLFIGRKGSGKSFLTDFFTRNSTSSSDIQVGIHLRDYDLSNIFALKASVPLGPNFEEHFSQADLLEGAWSLAIVSASVLSFYVRAINGEIQYENHRLANVGEFAAKSECIVSSDAVGHLSVDYCRLLDWCISKTYHVVNAGIANLSSKSDYDAAIVSIPRLYKPSSLVRALLGGPAMSEIVEAFNRTKPKFVLTLDGFDSKFDRFRAKTQSSVFLIEKKEARNRFEIDWIAGLIESVVAFESAVSGGISFMKGKLRFLITLPKDRFAEFRGYDRDAYRFRTKHEEIRWGADELMILIRKRLEVYFGRQARTKSASKVRVPVYQVFSEAFSWIAEAPSSISFNFHGSNVEIDTFSYLLRHSFWRPRDLIHHIAKLLLRANLAYRTGRPITGEKLRDIVRESSKVIIEDEFLKEFSTIFPEIRKAVHGFRKAQIELSYTSVHSILADQEYRMSSGDFLRDTDSKIAFLFEIGFLGCVLPDKLAKHFKAPCREIFSFSDRFDVLNQIERADWHEFKWIVHPIFSEYLQLDTSGPGFLLNYDIHRILDDE</sequence>
<gene>
    <name evidence="1" type="ORF">JHL16_04575</name>
</gene>
<reference evidence="1" key="1">
    <citation type="submission" date="2021-01" db="EMBL/GenBank/DDBJ databases">
        <authorList>
            <person name="Sun Q."/>
        </authorList>
    </citation>
    <scope>NUCLEOTIDE SEQUENCE</scope>
    <source>
        <strain evidence="1">YIM B02566</strain>
    </source>
</reference>
<protein>
    <submittedName>
        <fullName evidence="1">Uncharacterized protein</fullName>
    </submittedName>
</protein>
<dbReference type="EMBL" id="JAENHL010000005">
    <property type="protein sequence ID" value="MBK1865615.1"/>
    <property type="molecule type" value="Genomic_DNA"/>
</dbReference>
<accession>A0ACC5QYZ7</accession>
<proteinExistence type="predicted"/>